<dbReference type="EMBL" id="JAGIQL010000183">
    <property type="protein sequence ID" value="MBP0461385.1"/>
    <property type="molecule type" value="Genomic_DNA"/>
</dbReference>
<keyword evidence="4" id="KW-1185">Reference proteome</keyword>
<keyword evidence="3" id="KW-0012">Acyltransferase</keyword>
<dbReference type="Pfam" id="PF00583">
    <property type="entry name" value="Acetyltransf_1"/>
    <property type="match status" value="1"/>
</dbReference>
<comment type="caution">
    <text evidence="3">The sequence shown here is derived from an EMBL/GenBank/DDBJ whole genome shotgun (WGS) entry which is preliminary data.</text>
</comment>
<dbReference type="InterPro" id="IPR050769">
    <property type="entry name" value="NAT_camello-type"/>
</dbReference>
<dbReference type="SUPFAM" id="SSF55729">
    <property type="entry name" value="Acyl-CoA N-acyltransferases (Nat)"/>
    <property type="match status" value="1"/>
</dbReference>
<dbReference type="Proteomes" id="UP000670475">
    <property type="component" value="Unassembled WGS sequence"/>
</dbReference>
<dbReference type="PROSITE" id="PS51186">
    <property type="entry name" value="GNAT"/>
    <property type="match status" value="1"/>
</dbReference>
<dbReference type="AlphaFoldDB" id="A0A940MEA7"/>
<feature type="domain" description="N-acetyltransferase" evidence="2">
    <location>
        <begin position="5"/>
        <end position="171"/>
    </location>
</feature>
<dbReference type="PANTHER" id="PTHR13947:SF37">
    <property type="entry name" value="LD18367P"/>
    <property type="match status" value="1"/>
</dbReference>
<evidence type="ECO:0000259" key="2">
    <source>
        <dbReference type="PROSITE" id="PS51186"/>
    </source>
</evidence>
<dbReference type="RefSeq" id="WP_209344630.1">
    <property type="nucleotide sequence ID" value="NZ_JAGIQL010000183.1"/>
</dbReference>
<accession>A0A940MEA7</accession>
<evidence type="ECO:0000313" key="4">
    <source>
        <dbReference type="Proteomes" id="UP000670475"/>
    </source>
</evidence>
<evidence type="ECO:0000256" key="1">
    <source>
        <dbReference type="ARBA" id="ARBA00022679"/>
    </source>
</evidence>
<dbReference type="CDD" id="cd04301">
    <property type="entry name" value="NAT_SF"/>
    <property type="match status" value="1"/>
</dbReference>
<gene>
    <name evidence="3" type="ORF">JFN87_28565</name>
</gene>
<reference evidence="3" key="1">
    <citation type="submission" date="2021-03" db="EMBL/GenBank/DDBJ databases">
        <title>Whole genome sequence of Streptomyces bomunensis MMS17-BM035.</title>
        <authorList>
            <person name="Lee J.H."/>
        </authorList>
    </citation>
    <scope>NUCLEOTIDE SEQUENCE</scope>
    <source>
        <strain evidence="3">MMS17-BM035</strain>
    </source>
</reference>
<dbReference type="InterPro" id="IPR016181">
    <property type="entry name" value="Acyl_CoA_acyltransferase"/>
</dbReference>
<keyword evidence="1 3" id="KW-0808">Transferase</keyword>
<dbReference type="Gene3D" id="3.40.630.30">
    <property type="match status" value="1"/>
</dbReference>
<name>A0A940MEA7_9ACTN</name>
<dbReference type="GO" id="GO:0008080">
    <property type="term" value="F:N-acetyltransferase activity"/>
    <property type="evidence" value="ECO:0007669"/>
    <property type="project" value="InterPro"/>
</dbReference>
<evidence type="ECO:0000313" key="3">
    <source>
        <dbReference type="EMBL" id="MBP0461385.1"/>
    </source>
</evidence>
<dbReference type="PANTHER" id="PTHR13947">
    <property type="entry name" value="GNAT FAMILY N-ACETYLTRANSFERASE"/>
    <property type="match status" value="1"/>
</dbReference>
<dbReference type="InterPro" id="IPR000182">
    <property type="entry name" value="GNAT_dom"/>
</dbReference>
<sequence>MTSRPHVRPITDADLPGVAKALVEVHATDGYPVEGVADPEAWVSSPAVLTAWVAVEDERVVGHIAIMRPLGEDAVALWRERSGETAERMGVLARLFVVREARKHATGETLMRTAMAYAEERSLRLVLDVMTKDTAAIRLYERLGWTNIGEATHHYGDGQETPAICYVWPAAGTADVMGAAARVR</sequence>
<protein>
    <submittedName>
        <fullName evidence="3">GNAT family N-acetyltransferase</fullName>
        <ecNumber evidence="3">2.3.1.-</ecNumber>
    </submittedName>
</protein>
<dbReference type="EC" id="2.3.1.-" evidence="3"/>
<proteinExistence type="predicted"/>
<organism evidence="3 4">
    <name type="scientific">Streptomyces montanisoli</name>
    <dbReference type="NCBI Taxonomy" id="2798581"/>
    <lineage>
        <taxon>Bacteria</taxon>
        <taxon>Bacillati</taxon>
        <taxon>Actinomycetota</taxon>
        <taxon>Actinomycetes</taxon>
        <taxon>Kitasatosporales</taxon>
        <taxon>Streptomycetaceae</taxon>
        <taxon>Streptomyces</taxon>
    </lineage>
</organism>